<dbReference type="CDD" id="cd07804">
    <property type="entry name" value="ASKHA_NBD_FGGY_RrXK-like"/>
    <property type="match status" value="1"/>
</dbReference>
<feature type="domain" description="Carbohydrate kinase FGGY C-terminal" evidence="5">
    <location>
        <begin position="270"/>
        <end position="452"/>
    </location>
</feature>
<dbReference type="PANTHER" id="PTHR43095">
    <property type="entry name" value="SUGAR KINASE"/>
    <property type="match status" value="1"/>
</dbReference>
<evidence type="ECO:0000313" key="6">
    <source>
        <dbReference type="EMBL" id="MEW1976617.1"/>
    </source>
</evidence>
<evidence type="ECO:0000259" key="4">
    <source>
        <dbReference type="Pfam" id="PF00370"/>
    </source>
</evidence>
<dbReference type="Pfam" id="PF02782">
    <property type="entry name" value="FGGY_C"/>
    <property type="match status" value="1"/>
</dbReference>
<protein>
    <submittedName>
        <fullName evidence="6">FGGY family carbohydrate kinase</fullName>
    </submittedName>
</protein>
<dbReference type="PIRSF" id="PIRSF000538">
    <property type="entry name" value="GlpK"/>
    <property type="match status" value="1"/>
</dbReference>
<comment type="caution">
    <text evidence="6">The sequence shown here is derived from an EMBL/GenBank/DDBJ whole genome shotgun (WGS) entry which is preliminary data.</text>
</comment>
<evidence type="ECO:0000256" key="2">
    <source>
        <dbReference type="ARBA" id="ARBA00022679"/>
    </source>
</evidence>
<dbReference type="Proteomes" id="UP001553715">
    <property type="component" value="Unassembled WGS sequence"/>
</dbReference>
<dbReference type="InterPro" id="IPR043129">
    <property type="entry name" value="ATPase_NBD"/>
</dbReference>
<evidence type="ECO:0000313" key="7">
    <source>
        <dbReference type="Proteomes" id="UP001553715"/>
    </source>
</evidence>
<evidence type="ECO:0000256" key="1">
    <source>
        <dbReference type="ARBA" id="ARBA00009156"/>
    </source>
</evidence>
<sequence>MRAGVDYTRPAARGFVLGIDIGTYEAKGVLVADDGSVVAQHRRPHSVLTPRPGFVEHDPDAVWWGGFVEIAQALVRESGVASSDVRAVAVSGIGPCVLPIDEDGEPLRDAILYAVDSRAQTQIDELNDVYGTEEIIGRSGTPLSSQSAGPKILWIERNEPEVFSRSARFVTCQTFLVGRLTGQWRMDHATAAYFHPFYDRRLMEWNLDGAPSALRRDQLPDLAWSSEIAGHIRADGAEATGLAIGTPVLVGAPDAVVEALSAGVAEPGDMMIMYGSSHFIIEVLEHAHSSSALWPAPFLFPGSHLAAASLPTAGSFTRWFANLLDPVAGGSDELYSALADAAQASPPGARGLLAIPFLSGDPNVRGGFVGLTMQHSRGDMARAVAESIAQGVARVIRRFDEDGLRPSRVRAVGGGTKNSVWTQAVSDVTGISQEVVPGLGASYGDAMLAALAVGFIDDVEGVASWAGVHTTVRPRADLAGLYAKQGAAFDILDTASRDIVATLAVDDKQEGMENRA</sequence>
<dbReference type="Gene3D" id="3.30.420.40">
    <property type="match status" value="2"/>
</dbReference>
<proteinExistence type="inferred from homology"/>
<dbReference type="InterPro" id="IPR018484">
    <property type="entry name" value="FGGY_N"/>
</dbReference>
<evidence type="ECO:0000256" key="3">
    <source>
        <dbReference type="ARBA" id="ARBA00022777"/>
    </source>
</evidence>
<feature type="domain" description="Carbohydrate kinase FGGY N-terminal" evidence="4">
    <location>
        <begin position="16"/>
        <end position="260"/>
    </location>
</feature>
<gene>
    <name evidence="6" type="ORF">AB0301_16305</name>
</gene>
<name>A0ABV3LL28_9MICO</name>
<dbReference type="InterPro" id="IPR000577">
    <property type="entry name" value="Carb_kinase_FGGY"/>
</dbReference>
<accession>A0ABV3LL28</accession>
<comment type="similarity">
    <text evidence="1">Belongs to the FGGY kinase family.</text>
</comment>
<dbReference type="GO" id="GO:0016301">
    <property type="term" value="F:kinase activity"/>
    <property type="evidence" value="ECO:0007669"/>
    <property type="project" value="UniProtKB-KW"/>
</dbReference>
<dbReference type="InterPro" id="IPR050406">
    <property type="entry name" value="FGGY_Carb_Kinase"/>
</dbReference>
<evidence type="ECO:0000259" key="5">
    <source>
        <dbReference type="Pfam" id="PF02782"/>
    </source>
</evidence>
<dbReference type="EMBL" id="JBFBMH010000038">
    <property type="protein sequence ID" value="MEW1976617.1"/>
    <property type="molecule type" value="Genomic_DNA"/>
</dbReference>
<reference evidence="6 7" key="1">
    <citation type="submission" date="2024-06" db="EMBL/GenBank/DDBJ databases">
        <title>The Natural Products Discovery Center: Release of the First 8490 Sequenced Strains for Exploring Actinobacteria Biosynthetic Diversity.</title>
        <authorList>
            <person name="Kalkreuter E."/>
            <person name="Kautsar S.A."/>
            <person name="Yang D."/>
            <person name="Bader C.D."/>
            <person name="Teijaro C.N."/>
            <person name="Fluegel L."/>
            <person name="Davis C.M."/>
            <person name="Simpson J.R."/>
            <person name="Lauterbach L."/>
            <person name="Steele A.D."/>
            <person name="Gui C."/>
            <person name="Meng S."/>
            <person name="Li G."/>
            <person name="Viehrig K."/>
            <person name="Ye F."/>
            <person name="Su P."/>
            <person name="Kiefer A.F."/>
            <person name="Nichols A."/>
            <person name="Cepeda A.J."/>
            <person name="Yan W."/>
            <person name="Fan B."/>
            <person name="Jiang Y."/>
            <person name="Adhikari A."/>
            <person name="Zheng C.-J."/>
            <person name="Schuster L."/>
            <person name="Cowan T.M."/>
            <person name="Smanski M.J."/>
            <person name="Chevrette M.G."/>
            <person name="De Carvalho L.P.S."/>
            <person name="Shen B."/>
        </authorList>
    </citation>
    <scope>NUCLEOTIDE SEQUENCE [LARGE SCALE GENOMIC DNA]</scope>
    <source>
        <strain evidence="6 7">NPDC077434</strain>
    </source>
</reference>
<dbReference type="RefSeq" id="WP_366233469.1">
    <property type="nucleotide sequence ID" value="NZ_JBFBMH010000038.1"/>
</dbReference>
<organism evidence="6 7">
    <name type="scientific">Microbacterium profundi</name>
    <dbReference type="NCBI Taxonomy" id="450380"/>
    <lineage>
        <taxon>Bacteria</taxon>
        <taxon>Bacillati</taxon>
        <taxon>Actinomycetota</taxon>
        <taxon>Actinomycetes</taxon>
        <taxon>Micrococcales</taxon>
        <taxon>Microbacteriaceae</taxon>
        <taxon>Microbacterium</taxon>
    </lineage>
</organism>
<keyword evidence="7" id="KW-1185">Reference proteome</keyword>
<dbReference type="SUPFAM" id="SSF53067">
    <property type="entry name" value="Actin-like ATPase domain"/>
    <property type="match status" value="2"/>
</dbReference>
<keyword evidence="3 6" id="KW-0418">Kinase</keyword>
<dbReference type="InterPro" id="IPR018485">
    <property type="entry name" value="FGGY_C"/>
</dbReference>
<dbReference type="Pfam" id="PF00370">
    <property type="entry name" value="FGGY_N"/>
    <property type="match status" value="1"/>
</dbReference>
<keyword evidence="2" id="KW-0808">Transferase</keyword>